<dbReference type="Proteomes" id="UP000694420">
    <property type="component" value="Unplaced"/>
</dbReference>
<dbReference type="Ensembl" id="ENSNPET00000019323.1">
    <property type="protein sequence ID" value="ENSNPEP00000018838.1"/>
    <property type="gene ID" value="ENSNPEG00000014043.1"/>
</dbReference>
<evidence type="ECO:0000313" key="3">
    <source>
        <dbReference type="Proteomes" id="UP000694420"/>
    </source>
</evidence>
<proteinExistence type="predicted"/>
<protein>
    <submittedName>
        <fullName evidence="2">Uncharacterized protein</fullName>
    </submittedName>
</protein>
<feature type="region of interest" description="Disordered" evidence="1">
    <location>
        <begin position="1"/>
        <end position="117"/>
    </location>
</feature>
<organism evidence="2 3">
    <name type="scientific">Nothoprocta perdicaria</name>
    <name type="common">Chilean tinamou</name>
    <name type="synonym">Crypturus perdicarius</name>
    <dbReference type="NCBI Taxonomy" id="30464"/>
    <lineage>
        <taxon>Eukaryota</taxon>
        <taxon>Metazoa</taxon>
        <taxon>Chordata</taxon>
        <taxon>Craniata</taxon>
        <taxon>Vertebrata</taxon>
        <taxon>Euteleostomi</taxon>
        <taxon>Archelosauria</taxon>
        <taxon>Archosauria</taxon>
        <taxon>Dinosauria</taxon>
        <taxon>Saurischia</taxon>
        <taxon>Theropoda</taxon>
        <taxon>Coelurosauria</taxon>
        <taxon>Aves</taxon>
        <taxon>Palaeognathae</taxon>
        <taxon>Tinamiformes</taxon>
        <taxon>Tinamidae</taxon>
        <taxon>Nothoprocta</taxon>
    </lineage>
</organism>
<accession>A0A8C6ZPM1</accession>
<reference evidence="2" key="2">
    <citation type="submission" date="2025-09" db="UniProtKB">
        <authorList>
            <consortium name="Ensembl"/>
        </authorList>
    </citation>
    <scope>IDENTIFICATION</scope>
</reference>
<evidence type="ECO:0000256" key="1">
    <source>
        <dbReference type="SAM" id="MobiDB-lite"/>
    </source>
</evidence>
<sequence>ERELHRHGDRVSPGDLASPWAPGVTGDPVSLRGPGVTCREPVSPWGPVPPWAPSVTAGTQCHPGHPVSPWGPNVTVGAQCHRGAPPPAVPPHRRAPAGGCSSQGPWRPGAREGPRRP</sequence>
<feature type="compositionally biased region" description="Basic and acidic residues" evidence="1">
    <location>
        <begin position="1"/>
        <end position="12"/>
    </location>
</feature>
<keyword evidence="3" id="KW-1185">Reference proteome</keyword>
<evidence type="ECO:0000313" key="2">
    <source>
        <dbReference type="Ensembl" id="ENSNPEP00000018838.1"/>
    </source>
</evidence>
<dbReference type="AlphaFoldDB" id="A0A8C6ZPM1"/>
<reference evidence="2" key="1">
    <citation type="submission" date="2025-08" db="UniProtKB">
        <authorList>
            <consortium name="Ensembl"/>
        </authorList>
    </citation>
    <scope>IDENTIFICATION</scope>
</reference>
<name>A0A8C6ZPM1_NOTPE</name>